<dbReference type="InterPro" id="IPR016181">
    <property type="entry name" value="Acyl_CoA_acyltransferase"/>
</dbReference>
<dbReference type="PANTHER" id="PTHR43792:SF16">
    <property type="entry name" value="N-ACETYLTRANSFERASE DOMAIN-CONTAINING PROTEIN"/>
    <property type="match status" value="1"/>
</dbReference>
<proteinExistence type="predicted"/>
<dbReference type="RefSeq" id="WP_160942467.1">
    <property type="nucleotide sequence ID" value="NZ_CP063310.1"/>
</dbReference>
<dbReference type="EMBL" id="CP063310">
    <property type="protein sequence ID" value="QOS66752.1"/>
    <property type="molecule type" value="Genomic_DNA"/>
</dbReference>
<organism evidence="1 2">
    <name type="scientific">Eggerthella guodeyinii</name>
    <dbReference type="NCBI Taxonomy" id="2690837"/>
    <lineage>
        <taxon>Bacteria</taxon>
        <taxon>Bacillati</taxon>
        <taxon>Actinomycetota</taxon>
        <taxon>Coriobacteriia</taxon>
        <taxon>Eggerthellales</taxon>
        <taxon>Eggerthellaceae</taxon>
        <taxon>Eggerthella</taxon>
    </lineage>
</organism>
<accession>A0A6L7ISS7</accession>
<dbReference type="AlphaFoldDB" id="A0A6L7ISS7"/>
<dbReference type="InterPro" id="IPR000182">
    <property type="entry name" value="GNAT_dom"/>
</dbReference>
<dbReference type="Gene3D" id="3.40.630.30">
    <property type="match status" value="1"/>
</dbReference>
<dbReference type="KEGG" id="egd:GS424_009265"/>
<dbReference type="Pfam" id="PF13302">
    <property type="entry name" value="Acetyltransf_3"/>
    <property type="match status" value="1"/>
</dbReference>
<keyword evidence="1" id="KW-0808">Transferase</keyword>
<reference evidence="1 2" key="1">
    <citation type="submission" date="2020-10" db="EMBL/GenBank/DDBJ databases">
        <title>Eggerthella sp. nov., isolated from human feces.</title>
        <authorList>
            <person name="Yajun G."/>
        </authorList>
    </citation>
    <scope>NUCLEOTIDE SEQUENCE [LARGE SCALE GENOMIC DNA]</scope>
    <source>
        <strain evidence="1 2">HF-1101</strain>
    </source>
</reference>
<evidence type="ECO:0000313" key="1">
    <source>
        <dbReference type="EMBL" id="QOS66752.1"/>
    </source>
</evidence>
<dbReference type="SUPFAM" id="SSF55729">
    <property type="entry name" value="Acyl-CoA N-acyltransferases (Nat)"/>
    <property type="match status" value="1"/>
</dbReference>
<dbReference type="GO" id="GO:0016747">
    <property type="term" value="F:acyltransferase activity, transferring groups other than amino-acyl groups"/>
    <property type="evidence" value="ECO:0007669"/>
    <property type="project" value="InterPro"/>
</dbReference>
<dbReference type="PANTHER" id="PTHR43792">
    <property type="entry name" value="GNAT FAMILY, PUTATIVE (AFU_ORTHOLOGUE AFUA_3G00765)-RELATED-RELATED"/>
    <property type="match status" value="1"/>
</dbReference>
<evidence type="ECO:0000313" key="2">
    <source>
        <dbReference type="Proteomes" id="UP000478463"/>
    </source>
</evidence>
<sequence>MRPETASSNPLNTPDLETERLRLRRFDEEDLDDLFAIYADEATNTFLPWFPVKSLEEARAVFEERYASVYRQPRGYAYAVCLKDGGAPIGYVHASLGESHDLGYGLRSSFWHQGIATEACAVVLERLRADGVPFVTATHDVQNPRSGEVMKRLGMSYRYTYEEQWQPKNRTVMFRLYQLDLDGNDARTYLRYWNDALARFVEPSV</sequence>
<protein>
    <submittedName>
        <fullName evidence="1">GNAT family N-acetyltransferase</fullName>
    </submittedName>
</protein>
<name>A0A6L7ISS7_9ACTN</name>
<dbReference type="Proteomes" id="UP000478463">
    <property type="component" value="Chromosome"/>
</dbReference>
<dbReference type="PROSITE" id="PS51186">
    <property type="entry name" value="GNAT"/>
    <property type="match status" value="1"/>
</dbReference>
<gene>
    <name evidence="1" type="ORF">GS424_009265</name>
</gene>
<dbReference type="InterPro" id="IPR051531">
    <property type="entry name" value="N-acetyltransferase"/>
</dbReference>